<accession>A0AAW2YKC9</accession>
<evidence type="ECO:0000313" key="3">
    <source>
        <dbReference type="EMBL" id="KAL0477597.1"/>
    </source>
</evidence>
<dbReference type="EMBL" id="JAOPGA020000200">
    <property type="protein sequence ID" value="KAL0477597.1"/>
    <property type="molecule type" value="Genomic_DNA"/>
</dbReference>
<dbReference type="Proteomes" id="UP001431209">
    <property type="component" value="Unassembled WGS sequence"/>
</dbReference>
<evidence type="ECO:0000313" key="4">
    <source>
        <dbReference type="Proteomes" id="UP001431209"/>
    </source>
</evidence>
<proteinExistence type="predicted"/>
<dbReference type="AlphaFoldDB" id="A0AAW2YKC9"/>
<reference evidence="3 4" key="1">
    <citation type="submission" date="2024-03" db="EMBL/GenBank/DDBJ databases">
        <title>The Acrasis kona genome and developmental transcriptomes reveal deep origins of eukaryotic multicellular pathways.</title>
        <authorList>
            <person name="Sheikh S."/>
            <person name="Fu C.-J."/>
            <person name="Brown M.W."/>
            <person name="Baldauf S.L."/>
        </authorList>
    </citation>
    <scope>NUCLEOTIDE SEQUENCE [LARGE SCALE GENOMIC DNA]</scope>
    <source>
        <strain evidence="3 4">ATCC MYA-3509</strain>
    </source>
</reference>
<evidence type="ECO:0000256" key="2">
    <source>
        <dbReference type="SAM" id="MobiDB-lite"/>
    </source>
</evidence>
<protein>
    <submittedName>
        <fullName evidence="3">Laminin subunit alpha</fullName>
    </submittedName>
</protein>
<keyword evidence="1" id="KW-0175">Coiled coil</keyword>
<organism evidence="3 4">
    <name type="scientific">Acrasis kona</name>
    <dbReference type="NCBI Taxonomy" id="1008807"/>
    <lineage>
        <taxon>Eukaryota</taxon>
        <taxon>Discoba</taxon>
        <taxon>Heterolobosea</taxon>
        <taxon>Tetramitia</taxon>
        <taxon>Eutetramitia</taxon>
        <taxon>Acrasidae</taxon>
        <taxon>Acrasis</taxon>
    </lineage>
</organism>
<dbReference type="PANTHER" id="PTHR41747:SF1">
    <property type="entry name" value="CHROMOSOME UNDETERMINED SCAFFOLD_128, WHOLE GENOME SHOTGUN SEQUENCE"/>
    <property type="match status" value="1"/>
</dbReference>
<comment type="caution">
    <text evidence="3">The sequence shown here is derived from an EMBL/GenBank/DDBJ whole genome shotgun (WGS) entry which is preliminary data.</text>
</comment>
<evidence type="ECO:0000256" key="1">
    <source>
        <dbReference type="SAM" id="Coils"/>
    </source>
</evidence>
<sequence length="438" mass="49962">MSDIGPAPVTSAIVVGRPQGAVSPDRYKGVLMSNRPDSGTMDLQPTSTAYVAYPKPFMPSGNFIDERHTGFPPAREREESNVVAKMRLEERRKLEKEEGNVHVKHKRWLREYSEAVQSDKLDEIESNLLKETKKQKFMETQAMLRKALVDTLEVDEQQAEKMLKTNKSNLIKTTTTLKQAVHEANKSKNKKIKEKPVWAMSEKEAEEVEDKEVDDLLNFASNLDFEKFMEDEEVKEAVNVIKTRVKELEGEVMKEEKEEENLRKIEAHEQLIQDRLQRAQERAAERANLEDDNMSVSSGSVYHEQEWNSSTKTTKDEKDKINAMKVAENIIKNDSNIGRVHSKSSLSNVLDNARSETSSVSSHSENKKIKELMSELSALQTGLANRAHVVPIMTHDHNHQKEAVPSQVGNDGHRVLVKLKKDKDYVQNLPYLYRCPSI</sequence>
<keyword evidence="4" id="KW-1185">Reference proteome</keyword>
<name>A0AAW2YKC9_9EUKA</name>
<feature type="coiled-coil region" evidence="1">
    <location>
        <begin position="238"/>
        <end position="282"/>
    </location>
</feature>
<feature type="region of interest" description="Disordered" evidence="2">
    <location>
        <begin position="286"/>
        <end position="318"/>
    </location>
</feature>
<gene>
    <name evidence="3" type="ORF">AKO1_015456</name>
</gene>
<dbReference type="PANTHER" id="PTHR41747">
    <property type="entry name" value="CHROMOSOME UNDETERMINED SCAFFOLD_128, WHOLE GENOME SHOTGUN SEQUENCE"/>
    <property type="match status" value="1"/>
</dbReference>